<evidence type="ECO:0000313" key="6">
    <source>
        <dbReference type="Proteomes" id="UP000321583"/>
    </source>
</evidence>
<feature type="binding site" evidence="3">
    <location>
        <position position="17"/>
    </location>
    <ligand>
        <name>a divalent metal cation</name>
        <dbReference type="ChEBI" id="CHEBI:60240"/>
    </ligand>
</feature>
<dbReference type="GO" id="GO:0019853">
    <property type="term" value="P:L-ascorbic acid biosynthetic process"/>
    <property type="evidence" value="ECO:0007669"/>
    <property type="project" value="TreeGrafter"/>
</dbReference>
<dbReference type="SUPFAM" id="SSF63829">
    <property type="entry name" value="Calcium-dependent phosphotriesterase"/>
    <property type="match status" value="1"/>
</dbReference>
<dbReference type="EMBL" id="VLJS01000054">
    <property type="protein sequence ID" value="TWH10439.1"/>
    <property type="molecule type" value="Genomic_DNA"/>
</dbReference>
<keyword evidence="3" id="KW-0479">Metal-binding</keyword>
<gene>
    <name evidence="5" type="ORF">L613_002600000270</name>
</gene>
<dbReference type="AlphaFoldDB" id="A0A562DL92"/>
<comment type="cofactor">
    <cofactor evidence="3">
        <name>Zn(2+)</name>
        <dbReference type="ChEBI" id="CHEBI:29105"/>
    </cofactor>
    <text evidence="3">Binds 1 divalent metal cation per subunit.</text>
</comment>
<dbReference type="PANTHER" id="PTHR10907:SF47">
    <property type="entry name" value="REGUCALCIN"/>
    <property type="match status" value="1"/>
</dbReference>
<feature type="binding site" evidence="3">
    <location>
        <position position="205"/>
    </location>
    <ligand>
        <name>a divalent metal cation</name>
        <dbReference type="ChEBI" id="CHEBI:60240"/>
    </ligand>
</feature>
<comment type="similarity">
    <text evidence="1">Belongs to the SMP-30/CGR1 family.</text>
</comment>
<dbReference type="RefSeq" id="WP_028915424.1">
    <property type="nucleotide sequence ID" value="NZ_VLJS01000054.1"/>
</dbReference>
<comment type="caution">
    <text evidence="5">The sequence shown here is derived from an EMBL/GenBank/DDBJ whole genome shotgun (WGS) entry which is preliminary data.</text>
</comment>
<proteinExistence type="inferred from homology"/>
<feature type="binding site" evidence="3">
    <location>
        <position position="155"/>
    </location>
    <ligand>
        <name>a divalent metal cation</name>
        <dbReference type="ChEBI" id="CHEBI:60240"/>
    </ligand>
</feature>
<name>A0A562DL92_9GAMM</name>
<evidence type="ECO:0000259" key="4">
    <source>
        <dbReference type="Pfam" id="PF08450"/>
    </source>
</evidence>
<feature type="domain" description="SMP-30/Gluconolactonase/LRE-like region" evidence="4">
    <location>
        <begin position="16"/>
        <end position="263"/>
    </location>
</feature>
<dbReference type="Pfam" id="PF08450">
    <property type="entry name" value="SGL"/>
    <property type="match status" value="1"/>
</dbReference>
<feature type="binding site" evidence="3">
    <location>
        <position position="107"/>
    </location>
    <ligand>
        <name>substrate</name>
    </ligand>
</feature>
<keyword evidence="6" id="KW-1185">Reference proteome</keyword>
<keyword evidence="3" id="KW-0862">Zinc</keyword>
<reference evidence="5 6" key="1">
    <citation type="submission" date="2019-07" db="EMBL/GenBank/DDBJ databases">
        <title>Genome sequencing of lignin-degrading bacterial isolates.</title>
        <authorList>
            <person name="Gladden J."/>
        </authorList>
    </citation>
    <scope>NUCLEOTIDE SEQUENCE [LARGE SCALE GENOMIC DNA]</scope>
    <source>
        <strain evidence="5 6">J19</strain>
    </source>
</reference>
<feature type="binding site" evidence="3">
    <location>
        <position position="105"/>
    </location>
    <ligand>
        <name>substrate</name>
    </ligand>
</feature>
<dbReference type="PANTHER" id="PTHR10907">
    <property type="entry name" value="REGUCALCIN"/>
    <property type="match status" value="1"/>
</dbReference>
<evidence type="ECO:0000256" key="3">
    <source>
        <dbReference type="PIRSR" id="PIRSR605511-2"/>
    </source>
</evidence>
<dbReference type="PRINTS" id="PR01790">
    <property type="entry name" value="SMP30FAMILY"/>
</dbReference>
<dbReference type="InterPro" id="IPR013658">
    <property type="entry name" value="SGL"/>
</dbReference>
<organism evidence="5 6">
    <name type="scientific">Pseudoxanthomonas taiwanensis J19</name>
    <dbReference type="NCBI Taxonomy" id="935569"/>
    <lineage>
        <taxon>Bacteria</taxon>
        <taxon>Pseudomonadati</taxon>
        <taxon>Pseudomonadota</taxon>
        <taxon>Gammaproteobacteria</taxon>
        <taxon>Lysobacterales</taxon>
        <taxon>Lysobacteraceae</taxon>
        <taxon>Pseudoxanthomonas</taxon>
    </lineage>
</organism>
<evidence type="ECO:0000256" key="1">
    <source>
        <dbReference type="ARBA" id="ARBA00008853"/>
    </source>
</evidence>
<dbReference type="GO" id="GO:0005509">
    <property type="term" value="F:calcium ion binding"/>
    <property type="evidence" value="ECO:0007669"/>
    <property type="project" value="TreeGrafter"/>
</dbReference>
<dbReference type="InterPro" id="IPR011042">
    <property type="entry name" value="6-blade_b-propeller_TolB-like"/>
</dbReference>
<accession>A0A562DL92</accession>
<dbReference type="Proteomes" id="UP000321583">
    <property type="component" value="Unassembled WGS sequence"/>
</dbReference>
<dbReference type="Gene3D" id="2.120.10.30">
    <property type="entry name" value="TolB, C-terminal domain"/>
    <property type="match status" value="1"/>
</dbReference>
<protein>
    <submittedName>
        <fullName evidence="5">Sugar lactone lactonase YvrE</fullName>
    </submittedName>
</protein>
<dbReference type="InterPro" id="IPR005511">
    <property type="entry name" value="SMP-30"/>
</dbReference>
<sequence length="301" mass="31742">MEQSPRLVVDSKCSHGEGVLWCAQRQAVLWVDIHGRRLWLHRPGDGLTRHWDLPDRPGCIGLGQGNSVLLVLASALYRAEVDADAPGPLQLRHLTDIEPALPGHRSNDGRADRHGNFVFGTMNENPGHAPTGAMYQYSAAHGLRRLPLGGIGIPNSICFAHDGRTLYWCDTQAGSILQAGYDPDTAQVGAPSPVVAAGAAAGSPDGSCIDAEGRIWNARWGGARVVRFAPGGGIEREIRLPVPQPSCCAFGGPGLDTLYVITSPEGLDPAALAQAPGSGGLYALELGRPLGLPESRVELPA</sequence>
<dbReference type="OrthoDB" id="9775406at2"/>
<dbReference type="GO" id="GO:0004341">
    <property type="term" value="F:gluconolactonase activity"/>
    <property type="evidence" value="ECO:0007669"/>
    <property type="project" value="TreeGrafter"/>
</dbReference>
<feature type="active site" description="Proton donor/acceptor" evidence="2">
    <location>
        <position position="205"/>
    </location>
</feature>
<evidence type="ECO:0000256" key="2">
    <source>
        <dbReference type="PIRSR" id="PIRSR605511-1"/>
    </source>
</evidence>
<evidence type="ECO:0000313" key="5">
    <source>
        <dbReference type="EMBL" id="TWH10439.1"/>
    </source>
</evidence>